<evidence type="ECO:0000313" key="8">
    <source>
        <dbReference type="Proteomes" id="UP000008810"/>
    </source>
</evidence>
<dbReference type="EMBL" id="CM000884">
    <property type="protein sequence ID" value="PNT62159.1"/>
    <property type="molecule type" value="Genomic_DNA"/>
</dbReference>
<evidence type="ECO:0000256" key="1">
    <source>
        <dbReference type="ARBA" id="ARBA00004123"/>
    </source>
</evidence>
<gene>
    <name evidence="6" type="ORF">BRADI_5g26385v3</name>
</gene>
<dbReference type="EnsemblPlants" id="PNT62159">
    <property type="protein sequence ID" value="PNT62159"/>
    <property type="gene ID" value="BRADI_5g26385v3"/>
</dbReference>
<evidence type="ECO:0008006" key="9">
    <source>
        <dbReference type="Google" id="ProtNLM"/>
    </source>
</evidence>
<evidence type="ECO:0000313" key="7">
    <source>
        <dbReference type="EnsemblPlants" id="PNT62159"/>
    </source>
</evidence>
<protein>
    <recommendedName>
        <fullName evidence="9">TF-B3 domain-containing protein</fullName>
    </recommendedName>
</protein>
<name>A0A2K2CJF3_BRADI</name>
<dbReference type="GO" id="GO:0005634">
    <property type="term" value="C:nucleus"/>
    <property type="evidence" value="ECO:0007669"/>
    <property type="project" value="UniProtKB-SubCell"/>
</dbReference>
<dbReference type="FunCoup" id="A0A2K2CJF3">
    <property type="interactions" value="214"/>
</dbReference>
<keyword evidence="2" id="KW-0805">Transcription regulation</keyword>
<dbReference type="Gene3D" id="2.40.330.10">
    <property type="entry name" value="DNA-binding pseudobarrel domain"/>
    <property type="match status" value="1"/>
</dbReference>
<evidence type="ECO:0000256" key="3">
    <source>
        <dbReference type="ARBA" id="ARBA00023125"/>
    </source>
</evidence>
<dbReference type="AlphaFoldDB" id="A0A2K2CJF3"/>
<reference evidence="7" key="3">
    <citation type="submission" date="2018-08" db="UniProtKB">
        <authorList>
            <consortium name="EnsemblPlants"/>
        </authorList>
    </citation>
    <scope>IDENTIFICATION</scope>
    <source>
        <strain evidence="7">cv. Bd21</strain>
    </source>
</reference>
<proteinExistence type="predicted"/>
<evidence type="ECO:0000256" key="5">
    <source>
        <dbReference type="ARBA" id="ARBA00023242"/>
    </source>
</evidence>
<dbReference type="InterPro" id="IPR003340">
    <property type="entry name" value="B3_DNA-bd"/>
</dbReference>
<evidence type="ECO:0000256" key="2">
    <source>
        <dbReference type="ARBA" id="ARBA00023015"/>
    </source>
</evidence>
<dbReference type="Gramene" id="PNT62159">
    <property type="protein sequence ID" value="PNT62159"/>
    <property type="gene ID" value="BRADI_5g26385v3"/>
</dbReference>
<dbReference type="Proteomes" id="UP000008810">
    <property type="component" value="Chromosome 5"/>
</dbReference>
<dbReference type="OrthoDB" id="659166at2759"/>
<evidence type="ECO:0000256" key="4">
    <source>
        <dbReference type="ARBA" id="ARBA00023163"/>
    </source>
</evidence>
<dbReference type="ExpressionAtlas" id="A0A2K2CJF3">
    <property type="expression patterns" value="baseline and differential"/>
</dbReference>
<dbReference type="InParanoid" id="A0A2K2CJF3"/>
<evidence type="ECO:0000313" key="6">
    <source>
        <dbReference type="EMBL" id="PNT62159.1"/>
    </source>
</evidence>
<dbReference type="InterPro" id="IPR015300">
    <property type="entry name" value="DNA-bd_pseudobarrel_sf"/>
</dbReference>
<keyword evidence="8" id="KW-1185">Reference proteome</keyword>
<keyword evidence="4" id="KW-0804">Transcription</keyword>
<sequence length="116" mass="13477">MQEYQVRHLECLIGTKSPQFRYYVCTMNKPFVSPRQRMYLDHTEYLLPYLDPAVNHLRIKLAGTSIAHRVHLMKGTDGRATITTNWQNFVHDAGLQEGDIVAFVFSARRTKLCLHV</sequence>
<dbReference type="CDD" id="cd10017">
    <property type="entry name" value="B3_DNA"/>
    <property type="match status" value="1"/>
</dbReference>
<dbReference type="GO" id="GO:0003677">
    <property type="term" value="F:DNA binding"/>
    <property type="evidence" value="ECO:0007669"/>
    <property type="project" value="UniProtKB-KW"/>
</dbReference>
<keyword evidence="3" id="KW-0238">DNA-binding</keyword>
<comment type="subcellular location">
    <subcellularLocation>
        <location evidence="1">Nucleus</location>
    </subcellularLocation>
</comment>
<accession>A0A2K2CJF3</accession>
<reference evidence="6 7" key="1">
    <citation type="journal article" date="2010" name="Nature">
        <title>Genome sequencing and analysis of the model grass Brachypodium distachyon.</title>
        <authorList>
            <consortium name="International Brachypodium Initiative"/>
        </authorList>
    </citation>
    <scope>NUCLEOTIDE SEQUENCE [LARGE SCALE GENOMIC DNA]</scope>
    <source>
        <strain evidence="6 7">Bd21</strain>
    </source>
</reference>
<reference evidence="6" key="2">
    <citation type="submission" date="2017-06" db="EMBL/GenBank/DDBJ databases">
        <title>WGS assembly of Brachypodium distachyon.</title>
        <authorList>
            <consortium name="The International Brachypodium Initiative"/>
            <person name="Lucas S."/>
            <person name="Harmon-Smith M."/>
            <person name="Lail K."/>
            <person name="Tice H."/>
            <person name="Grimwood J."/>
            <person name="Bruce D."/>
            <person name="Barry K."/>
            <person name="Shu S."/>
            <person name="Lindquist E."/>
            <person name="Wang M."/>
            <person name="Pitluck S."/>
            <person name="Vogel J.P."/>
            <person name="Garvin D.F."/>
            <person name="Mockler T.C."/>
            <person name="Schmutz J."/>
            <person name="Rokhsar D."/>
            <person name="Bevan M.W."/>
        </authorList>
    </citation>
    <scope>NUCLEOTIDE SEQUENCE</scope>
    <source>
        <strain evidence="6">Bd21</strain>
    </source>
</reference>
<organism evidence="6">
    <name type="scientific">Brachypodium distachyon</name>
    <name type="common">Purple false brome</name>
    <name type="synonym">Trachynia distachya</name>
    <dbReference type="NCBI Taxonomy" id="15368"/>
    <lineage>
        <taxon>Eukaryota</taxon>
        <taxon>Viridiplantae</taxon>
        <taxon>Streptophyta</taxon>
        <taxon>Embryophyta</taxon>
        <taxon>Tracheophyta</taxon>
        <taxon>Spermatophyta</taxon>
        <taxon>Magnoliopsida</taxon>
        <taxon>Liliopsida</taxon>
        <taxon>Poales</taxon>
        <taxon>Poaceae</taxon>
        <taxon>BOP clade</taxon>
        <taxon>Pooideae</taxon>
        <taxon>Stipodae</taxon>
        <taxon>Brachypodieae</taxon>
        <taxon>Brachypodium</taxon>
    </lineage>
</organism>
<dbReference type="SUPFAM" id="SSF101936">
    <property type="entry name" value="DNA-binding pseudobarrel domain"/>
    <property type="match status" value="1"/>
</dbReference>
<keyword evidence="5" id="KW-0539">Nucleus</keyword>